<dbReference type="PANTHER" id="PTHR44688">
    <property type="entry name" value="DNA-BINDING TRANSCRIPTIONAL ACTIVATOR DEVR_DOSR"/>
    <property type="match status" value="1"/>
</dbReference>
<keyword evidence="2" id="KW-0238">DNA-binding</keyword>
<dbReference type="RefSeq" id="WP_286287557.1">
    <property type="nucleotide sequence ID" value="NZ_JASXSZ010000001.1"/>
</dbReference>
<keyword evidence="3" id="KW-0804">Transcription</keyword>
<dbReference type="PROSITE" id="PS00622">
    <property type="entry name" value="HTH_LUXR_1"/>
    <property type="match status" value="1"/>
</dbReference>
<evidence type="ECO:0000259" key="4">
    <source>
        <dbReference type="PROSITE" id="PS50043"/>
    </source>
</evidence>
<accession>A0ABT7MWI5</accession>
<evidence type="ECO:0000313" key="5">
    <source>
        <dbReference type="EMBL" id="MDL9978818.1"/>
    </source>
</evidence>
<protein>
    <submittedName>
        <fullName evidence="5">LuxR C-terminal-related transcriptional regulator</fullName>
    </submittedName>
</protein>
<dbReference type="InterPro" id="IPR036388">
    <property type="entry name" value="WH-like_DNA-bd_sf"/>
</dbReference>
<proteinExistence type="predicted"/>
<dbReference type="PANTHER" id="PTHR44688:SF16">
    <property type="entry name" value="DNA-BINDING TRANSCRIPTIONAL ACTIVATOR DEVR_DOSR"/>
    <property type="match status" value="1"/>
</dbReference>
<dbReference type="EMBL" id="JASXSZ010000001">
    <property type="protein sequence ID" value="MDL9978818.1"/>
    <property type="molecule type" value="Genomic_DNA"/>
</dbReference>
<feature type="domain" description="HTH luxR-type" evidence="4">
    <location>
        <begin position="295"/>
        <end position="361"/>
    </location>
</feature>
<evidence type="ECO:0000256" key="2">
    <source>
        <dbReference type="ARBA" id="ARBA00023125"/>
    </source>
</evidence>
<dbReference type="InterPro" id="IPR000792">
    <property type="entry name" value="Tscrpt_reg_LuxR_C"/>
</dbReference>
<evidence type="ECO:0000256" key="1">
    <source>
        <dbReference type="ARBA" id="ARBA00023015"/>
    </source>
</evidence>
<evidence type="ECO:0000256" key="3">
    <source>
        <dbReference type="ARBA" id="ARBA00023163"/>
    </source>
</evidence>
<organism evidence="5 6">
    <name type="scientific">Microbacterium candidum</name>
    <dbReference type="NCBI Taxonomy" id="3041922"/>
    <lineage>
        <taxon>Bacteria</taxon>
        <taxon>Bacillati</taxon>
        <taxon>Actinomycetota</taxon>
        <taxon>Actinomycetes</taxon>
        <taxon>Micrococcales</taxon>
        <taxon>Microbacteriaceae</taxon>
        <taxon>Microbacterium</taxon>
    </lineage>
</organism>
<dbReference type="Pfam" id="PF00196">
    <property type="entry name" value="GerE"/>
    <property type="match status" value="1"/>
</dbReference>
<dbReference type="PROSITE" id="PS50043">
    <property type="entry name" value="HTH_LUXR_2"/>
    <property type="match status" value="1"/>
</dbReference>
<name>A0ABT7MWI5_9MICO</name>
<dbReference type="PRINTS" id="PR00038">
    <property type="entry name" value="HTHLUXR"/>
</dbReference>
<dbReference type="InterPro" id="IPR016032">
    <property type="entry name" value="Sig_transdc_resp-reg_C-effctor"/>
</dbReference>
<dbReference type="Proteomes" id="UP001235064">
    <property type="component" value="Unassembled WGS sequence"/>
</dbReference>
<comment type="caution">
    <text evidence="5">The sequence shown here is derived from an EMBL/GenBank/DDBJ whole genome shotgun (WGS) entry which is preliminary data.</text>
</comment>
<sequence>MGNGLTAERVRGDVDVLSRAGLDLDEFLGEMTETMHRAVPWEGICIGTLDPASLLLTSGRKYGALARMDTEDALFAVLEYTMQEPSSFRALAQTELTAIGMHETMPAQVDRSERMNTLIRPIFGFGDEARVLFRDDVGTWGAMAIMRDEDAPKFSAEDVEFLASLSDSLARGVRGGILARLSESDGADAGTRGPAVIIVDREGEVTQISVGAEERLAQFHSSPNVIDPMGVVFALVAAARRHASAPGTMMPRTRVRTASGQWLVIHAAPLASRGGVTGDVVVTIEEARPPEIVELVVAAFRLTARERDVTRLVLQGFETKEIAASLFVSAYTVQDHLKSIFDKAGVRSRRELVARVYFDQYVPRMGTAVGPSGGFLA</sequence>
<dbReference type="SMART" id="SM00421">
    <property type="entry name" value="HTH_LUXR"/>
    <property type="match status" value="1"/>
</dbReference>
<gene>
    <name evidence="5" type="ORF">QSV35_05710</name>
</gene>
<dbReference type="SUPFAM" id="SSF46894">
    <property type="entry name" value="C-terminal effector domain of the bipartite response regulators"/>
    <property type="match status" value="1"/>
</dbReference>
<dbReference type="Gene3D" id="1.10.10.10">
    <property type="entry name" value="Winged helix-like DNA-binding domain superfamily/Winged helix DNA-binding domain"/>
    <property type="match status" value="1"/>
</dbReference>
<dbReference type="CDD" id="cd06170">
    <property type="entry name" value="LuxR_C_like"/>
    <property type="match status" value="1"/>
</dbReference>
<keyword evidence="6" id="KW-1185">Reference proteome</keyword>
<evidence type="ECO:0000313" key="6">
    <source>
        <dbReference type="Proteomes" id="UP001235064"/>
    </source>
</evidence>
<reference evidence="5 6" key="1">
    <citation type="submission" date="2023-06" db="EMBL/GenBank/DDBJ databases">
        <title>Microbacterium sp. nov., isolated from a waste landfill.</title>
        <authorList>
            <person name="Wen W."/>
        </authorList>
    </citation>
    <scope>NUCLEOTIDE SEQUENCE [LARGE SCALE GENOMIC DNA]</scope>
    <source>
        <strain evidence="5 6">ASV49</strain>
    </source>
</reference>
<keyword evidence="1" id="KW-0805">Transcription regulation</keyword>